<evidence type="ECO:0000256" key="5">
    <source>
        <dbReference type="ARBA" id="ARBA00022525"/>
    </source>
</evidence>
<dbReference type="GO" id="GO:0006754">
    <property type="term" value="P:ATP biosynthetic process"/>
    <property type="evidence" value="ECO:0007669"/>
    <property type="project" value="UniProtKB-KW"/>
</dbReference>
<dbReference type="InterPro" id="IPR042759">
    <property type="entry name" value="CCDC126"/>
</dbReference>
<evidence type="ECO:0000256" key="6">
    <source>
        <dbReference type="ARBA" id="ARBA00022741"/>
    </source>
</evidence>
<name>A0A4U1FVR3_MONMO</name>
<dbReference type="PANTHER" id="PTHR46941">
    <property type="entry name" value="COILED-COIL DOMAIN-CONTAINING PROTEIN 126"/>
    <property type="match status" value="1"/>
</dbReference>
<dbReference type="EMBL" id="RWIC01000001">
    <property type="protein sequence ID" value="TKC53914.1"/>
    <property type="molecule type" value="Genomic_DNA"/>
</dbReference>
<evidence type="ECO:0000256" key="4">
    <source>
        <dbReference type="ARBA" id="ARBA00022448"/>
    </source>
</evidence>
<sequence>MLLHYTFQQPRHQSSVKLREQILDLSKRYVKALAEENKNTVDVENGASMAGYADLKRTIAVLLDDILQRLVKLENKVDYIVVNGSATNTTNGTSGNLTDKTSVIDIIINQKHFSDGSDGKKKLYYIYTAIGQKRSTVAQLVKTLTDVDAMKNTSVVSATAADTALHQYLTPYSCCAVGEYFRDNGKHALIICDELSKEAGASADLQTTQLLMRSSLMMCSTYTPIYRREQT</sequence>
<dbReference type="GO" id="GO:0005524">
    <property type="term" value="F:ATP binding"/>
    <property type="evidence" value="ECO:0007669"/>
    <property type="project" value="UniProtKB-KW"/>
</dbReference>
<evidence type="ECO:0000256" key="2">
    <source>
        <dbReference type="ARBA" id="ARBA00004613"/>
    </source>
</evidence>
<comment type="similarity">
    <text evidence="3">Belongs to the ATPase alpha/beta chains family.</text>
</comment>
<dbReference type="Proteomes" id="UP000308365">
    <property type="component" value="Unassembled WGS sequence"/>
</dbReference>
<keyword evidence="9" id="KW-0406">Ion transport</keyword>
<gene>
    <name evidence="15" type="ORF">EI555_010038</name>
</gene>
<protein>
    <recommendedName>
        <fullName evidence="14">MGT5A-like N-terminal domain-containing protein</fullName>
    </recommendedName>
</protein>
<dbReference type="InterPro" id="IPR027833">
    <property type="entry name" value="MGT5A-like_N"/>
</dbReference>
<comment type="caution">
    <text evidence="15">The sequence shown here is derived from an EMBL/GenBank/DDBJ whole genome shotgun (WGS) entry which is preliminary data.</text>
</comment>
<keyword evidence="5" id="KW-0964">Secreted</keyword>
<evidence type="ECO:0000256" key="12">
    <source>
        <dbReference type="ARBA" id="ARBA00023196"/>
    </source>
</evidence>
<keyword evidence="4" id="KW-0813">Transport</keyword>
<comment type="subcellular location">
    <subcellularLocation>
        <location evidence="1">Membrane</location>
    </subcellularLocation>
    <subcellularLocation>
        <location evidence="2">Secreted</location>
    </subcellularLocation>
</comment>
<organism evidence="15 16">
    <name type="scientific">Monodon monoceros</name>
    <name type="common">Narwhal</name>
    <name type="synonym">Ceratodon monodon</name>
    <dbReference type="NCBI Taxonomy" id="40151"/>
    <lineage>
        <taxon>Eukaryota</taxon>
        <taxon>Metazoa</taxon>
        <taxon>Chordata</taxon>
        <taxon>Craniata</taxon>
        <taxon>Vertebrata</taxon>
        <taxon>Euteleostomi</taxon>
        <taxon>Mammalia</taxon>
        <taxon>Eutheria</taxon>
        <taxon>Laurasiatheria</taxon>
        <taxon>Artiodactyla</taxon>
        <taxon>Whippomorpha</taxon>
        <taxon>Cetacea</taxon>
        <taxon>Odontoceti</taxon>
        <taxon>Monodontidae</taxon>
        <taxon>Monodon</taxon>
    </lineage>
</organism>
<dbReference type="Gene3D" id="3.40.50.12240">
    <property type="match status" value="1"/>
</dbReference>
<dbReference type="AlphaFoldDB" id="A0A4U1FVR3"/>
<evidence type="ECO:0000256" key="11">
    <source>
        <dbReference type="ARBA" id="ARBA00023180"/>
    </source>
</evidence>
<dbReference type="PANTHER" id="PTHR46941:SF1">
    <property type="entry name" value="COILED-COIL DOMAIN-CONTAINING PROTEIN 126"/>
    <property type="match status" value="1"/>
</dbReference>
<keyword evidence="13" id="KW-0066">ATP synthesis</keyword>
<evidence type="ECO:0000256" key="3">
    <source>
        <dbReference type="ARBA" id="ARBA00008936"/>
    </source>
</evidence>
<keyword evidence="7" id="KW-0375">Hydrogen ion transport</keyword>
<feature type="domain" description="MGT5A-like N-terminal" evidence="14">
    <location>
        <begin position="1"/>
        <end position="102"/>
    </location>
</feature>
<dbReference type="Pfam" id="PF15027">
    <property type="entry name" value="MGT5A_N"/>
    <property type="match status" value="1"/>
</dbReference>
<evidence type="ECO:0000256" key="10">
    <source>
        <dbReference type="ARBA" id="ARBA00023136"/>
    </source>
</evidence>
<evidence type="ECO:0000256" key="9">
    <source>
        <dbReference type="ARBA" id="ARBA00023065"/>
    </source>
</evidence>
<evidence type="ECO:0000313" key="16">
    <source>
        <dbReference type="Proteomes" id="UP000308365"/>
    </source>
</evidence>
<evidence type="ECO:0000256" key="1">
    <source>
        <dbReference type="ARBA" id="ARBA00004370"/>
    </source>
</evidence>
<dbReference type="GO" id="GO:0005576">
    <property type="term" value="C:extracellular region"/>
    <property type="evidence" value="ECO:0007669"/>
    <property type="project" value="UniProtKB-SubCell"/>
</dbReference>
<evidence type="ECO:0000256" key="13">
    <source>
        <dbReference type="ARBA" id="ARBA00023310"/>
    </source>
</evidence>
<evidence type="ECO:0000259" key="14">
    <source>
        <dbReference type="Pfam" id="PF15027"/>
    </source>
</evidence>
<dbReference type="GO" id="GO:0045259">
    <property type="term" value="C:proton-transporting ATP synthase complex"/>
    <property type="evidence" value="ECO:0007669"/>
    <property type="project" value="UniProtKB-KW"/>
</dbReference>
<reference evidence="16" key="1">
    <citation type="journal article" date="2019" name="IScience">
        <title>Narwhal Genome Reveals Long-Term Low Genetic Diversity despite Current Large Abundance Size.</title>
        <authorList>
            <person name="Westbury M.V."/>
            <person name="Petersen B."/>
            <person name="Garde E."/>
            <person name="Heide-Jorgensen M.P."/>
            <person name="Lorenzen E.D."/>
        </authorList>
    </citation>
    <scope>NUCLEOTIDE SEQUENCE [LARGE SCALE GENOMIC DNA]</scope>
</reference>
<keyword evidence="11" id="KW-0325">Glycoprotein</keyword>
<proteinExistence type="inferred from homology"/>
<evidence type="ECO:0000256" key="8">
    <source>
        <dbReference type="ARBA" id="ARBA00022840"/>
    </source>
</evidence>
<dbReference type="FunFam" id="3.40.50.300:FF:002432">
    <property type="entry name" value="ATP synthase subunit alpha, mitochondrial"/>
    <property type="match status" value="1"/>
</dbReference>
<evidence type="ECO:0000313" key="15">
    <source>
        <dbReference type="EMBL" id="TKC53914.1"/>
    </source>
</evidence>
<dbReference type="GO" id="GO:1902600">
    <property type="term" value="P:proton transmembrane transport"/>
    <property type="evidence" value="ECO:0007669"/>
    <property type="project" value="UniProtKB-KW"/>
</dbReference>
<dbReference type="InterPro" id="IPR027417">
    <property type="entry name" value="P-loop_NTPase"/>
</dbReference>
<dbReference type="SUPFAM" id="SSF52540">
    <property type="entry name" value="P-loop containing nucleoside triphosphate hydrolases"/>
    <property type="match status" value="1"/>
</dbReference>
<keyword evidence="8" id="KW-0067">ATP-binding</keyword>
<evidence type="ECO:0000256" key="7">
    <source>
        <dbReference type="ARBA" id="ARBA00022781"/>
    </source>
</evidence>
<keyword evidence="10" id="KW-0472">Membrane</keyword>
<accession>A0A4U1FVR3</accession>
<keyword evidence="6" id="KW-0547">Nucleotide-binding</keyword>
<keyword evidence="12" id="KW-0139">CF(1)</keyword>